<proteinExistence type="predicted"/>
<gene>
    <name evidence="2" type="ORF">AVEN_273854_1</name>
</gene>
<protein>
    <submittedName>
        <fullName evidence="2">Uncharacterized protein</fullName>
    </submittedName>
</protein>
<organism evidence="2 3">
    <name type="scientific">Araneus ventricosus</name>
    <name type="common">Orbweaver spider</name>
    <name type="synonym">Epeira ventricosa</name>
    <dbReference type="NCBI Taxonomy" id="182803"/>
    <lineage>
        <taxon>Eukaryota</taxon>
        <taxon>Metazoa</taxon>
        <taxon>Ecdysozoa</taxon>
        <taxon>Arthropoda</taxon>
        <taxon>Chelicerata</taxon>
        <taxon>Arachnida</taxon>
        <taxon>Araneae</taxon>
        <taxon>Araneomorphae</taxon>
        <taxon>Entelegynae</taxon>
        <taxon>Araneoidea</taxon>
        <taxon>Araneidae</taxon>
        <taxon>Araneus</taxon>
    </lineage>
</organism>
<evidence type="ECO:0000313" key="2">
    <source>
        <dbReference type="EMBL" id="GBL91927.1"/>
    </source>
</evidence>
<name>A0A4Y2BJK5_ARAVE</name>
<dbReference type="OrthoDB" id="6437285at2759"/>
<evidence type="ECO:0000256" key="1">
    <source>
        <dbReference type="SAM" id="MobiDB-lite"/>
    </source>
</evidence>
<sequence length="303" mass="35365">MFPDQLLASAPTTLHHPRSKDYFLQLTEVTVFSFKLHDQLLKFHPLLLGTPRTWSNEVLRDNFVRTAMESNRLAPFQPRKVHFVKLEVRFSRPVQRGLRNTDMRAGFCWNDHTFLVKAYFTFGQRTVPQGQKHVYQTTDAPVLFYKLNDGSSNSSFRVQECWFHRLDQYVYDQYVLQPHSTYAVSEVTTYAILTAQKTLFSVHVLPMDVLGEEWKLPDADRHLLGAAPPEVEKKKKKRRDDDDDASSRELILSNRPPIKTFRSPSCNKCSLAISGNSDLFWKSFRLFYNTQLPCTIRGRCWIR</sequence>
<evidence type="ECO:0000313" key="3">
    <source>
        <dbReference type="Proteomes" id="UP000499080"/>
    </source>
</evidence>
<comment type="caution">
    <text evidence="2">The sequence shown here is derived from an EMBL/GenBank/DDBJ whole genome shotgun (WGS) entry which is preliminary data.</text>
</comment>
<dbReference type="Proteomes" id="UP000499080">
    <property type="component" value="Unassembled WGS sequence"/>
</dbReference>
<accession>A0A4Y2BJK5</accession>
<reference evidence="2 3" key="1">
    <citation type="journal article" date="2019" name="Sci. Rep.">
        <title>Orb-weaving spider Araneus ventricosus genome elucidates the spidroin gene catalogue.</title>
        <authorList>
            <person name="Kono N."/>
            <person name="Nakamura H."/>
            <person name="Ohtoshi R."/>
            <person name="Moran D.A.P."/>
            <person name="Shinohara A."/>
            <person name="Yoshida Y."/>
            <person name="Fujiwara M."/>
            <person name="Mori M."/>
            <person name="Tomita M."/>
            <person name="Arakawa K."/>
        </authorList>
    </citation>
    <scope>NUCLEOTIDE SEQUENCE [LARGE SCALE GENOMIC DNA]</scope>
</reference>
<dbReference type="AlphaFoldDB" id="A0A4Y2BJK5"/>
<feature type="region of interest" description="Disordered" evidence="1">
    <location>
        <begin position="227"/>
        <end position="249"/>
    </location>
</feature>
<dbReference type="EMBL" id="BGPR01083570">
    <property type="protein sequence ID" value="GBL91927.1"/>
    <property type="molecule type" value="Genomic_DNA"/>
</dbReference>
<keyword evidence="3" id="KW-1185">Reference proteome</keyword>